<gene>
    <name evidence="2" type="ORF">UFOVP1290_586</name>
</gene>
<organism evidence="2">
    <name type="scientific">uncultured Caudovirales phage</name>
    <dbReference type="NCBI Taxonomy" id="2100421"/>
    <lineage>
        <taxon>Viruses</taxon>
        <taxon>Duplodnaviria</taxon>
        <taxon>Heunggongvirae</taxon>
        <taxon>Uroviricota</taxon>
        <taxon>Caudoviricetes</taxon>
        <taxon>Peduoviridae</taxon>
        <taxon>Maltschvirus</taxon>
        <taxon>Maltschvirus maltsch</taxon>
    </lineage>
</organism>
<name>A0A6J5RS74_9CAUD</name>
<evidence type="ECO:0000256" key="1">
    <source>
        <dbReference type="SAM" id="MobiDB-lite"/>
    </source>
</evidence>
<sequence length="273" mass="30661">MMKCISCEMDINPKWQHAIDINVCPFCGKGIMEEHLKNSFMSLRQTMDQLDLYPNQLNDWMLSNHNYIKIDSPDLHLYMPKSYADEIRKQVEDEYLSDKKIQEKKKSSDKFTVKVKTDHGEEDVIAEKIQSEEANSEFFKRAEAIKPNIDGFKSTVEKTQHLKAMAQQIRREGATVINQSGVSSHLTPEMMEGADPDAVAEFQSLMSGNEISSALPDSGGDDEIPSVVLAMASRSKGTKDSSADLDKLRQQQVRVAESAKNFRSGSKGSFSRG</sequence>
<feature type="region of interest" description="Disordered" evidence="1">
    <location>
        <begin position="252"/>
        <end position="273"/>
    </location>
</feature>
<evidence type="ECO:0000313" key="2">
    <source>
        <dbReference type="EMBL" id="CAB4197066.1"/>
    </source>
</evidence>
<proteinExistence type="predicted"/>
<feature type="compositionally biased region" description="Low complexity" evidence="1">
    <location>
        <begin position="262"/>
        <end position="273"/>
    </location>
</feature>
<reference evidence="2" key="1">
    <citation type="submission" date="2020-05" db="EMBL/GenBank/DDBJ databases">
        <authorList>
            <person name="Chiriac C."/>
            <person name="Salcher M."/>
            <person name="Ghai R."/>
            <person name="Kavagutti S V."/>
        </authorList>
    </citation>
    <scope>NUCLEOTIDE SEQUENCE</scope>
</reference>
<protein>
    <submittedName>
        <fullName evidence="2">Uncharacterized protein</fullName>
    </submittedName>
</protein>
<dbReference type="EMBL" id="LR797252">
    <property type="protein sequence ID" value="CAB4197066.1"/>
    <property type="molecule type" value="Genomic_DNA"/>
</dbReference>
<accession>A0A6J5RS74</accession>